<dbReference type="RefSeq" id="WP_163701906.1">
    <property type="nucleotide sequence ID" value="NZ_QXHD01000004.1"/>
</dbReference>
<reference evidence="3 4" key="1">
    <citation type="journal article" date="2020" name="Microb. Ecol.">
        <title>Ecogenomics of the Marine Benthic Filamentous Cyanobacterium Adonisia.</title>
        <authorList>
            <person name="Walter J.M."/>
            <person name="Coutinho F.H."/>
            <person name="Leomil L."/>
            <person name="Hargreaves P.I."/>
            <person name="Campeao M.E."/>
            <person name="Vieira V.V."/>
            <person name="Silva B.S."/>
            <person name="Fistarol G.O."/>
            <person name="Salomon P.S."/>
            <person name="Sawabe T."/>
            <person name="Mino S."/>
            <person name="Hosokawa M."/>
            <person name="Miyashita H."/>
            <person name="Maruyama F."/>
            <person name="van Verk M.C."/>
            <person name="Dutilh B.E."/>
            <person name="Thompson C.C."/>
            <person name="Thompson F.L."/>
        </authorList>
    </citation>
    <scope>NUCLEOTIDE SEQUENCE [LARGE SCALE GENOMIC DNA]</scope>
    <source>
        <strain evidence="3 4">CCMR0081</strain>
    </source>
</reference>
<accession>A0A6M0RT68</accession>
<gene>
    <name evidence="3" type="ORF">DXZ20_25750</name>
</gene>
<keyword evidence="4" id="KW-1185">Reference proteome</keyword>
<sequence>MAESYSAEQVQQILVAAMGQRQEDGFSRSQLIEMATDLGISPEVLQQAEQTLQQVPVPKQSVSMQASKRQKFQQSLKTYAVVNAFLLALNVTLSGTITWAIYPLLGWGLGLLLPEDFLPCTKTQSWGKV</sequence>
<dbReference type="Pfam" id="PF13239">
    <property type="entry name" value="2TM"/>
    <property type="match status" value="1"/>
</dbReference>
<name>A0A6M0RT68_9CYAN</name>
<evidence type="ECO:0000259" key="2">
    <source>
        <dbReference type="Pfam" id="PF13239"/>
    </source>
</evidence>
<feature type="domain" description="2TM" evidence="2">
    <location>
        <begin position="66"/>
        <end position="113"/>
    </location>
</feature>
<proteinExistence type="predicted"/>
<evidence type="ECO:0000313" key="3">
    <source>
        <dbReference type="EMBL" id="NEZ58983.1"/>
    </source>
</evidence>
<comment type="caution">
    <text evidence="3">The sequence shown here is derived from an EMBL/GenBank/DDBJ whole genome shotgun (WGS) entry which is preliminary data.</text>
</comment>
<keyword evidence="1" id="KW-1133">Transmembrane helix</keyword>
<feature type="transmembrane region" description="Helical" evidence="1">
    <location>
        <begin position="78"/>
        <end position="102"/>
    </location>
</feature>
<dbReference type="InterPro" id="IPR025698">
    <property type="entry name" value="2TM_dom"/>
</dbReference>
<dbReference type="Proteomes" id="UP000481033">
    <property type="component" value="Unassembled WGS sequence"/>
</dbReference>
<evidence type="ECO:0000313" key="4">
    <source>
        <dbReference type="Proteomes" id="UP000481033"/>
    </source>
</evidence>
<organism evidence="3 4">
    <name type="scientific">Adonisia turfae CCMR0081</name>
    <dbReference type="NCBI Taxonomy" id="2292702"/>
    <lineage>
        <taxon>Bacteria</taxon>
        <taxon>Bacillati</taxon>
        <taxon>Cyanobacteriota</taxon>
        <taxon>Adonisia</taxon>
        <taxon>Adonisia turfae</taxon>
    </lineage>
</organism>
<protein>
    <recommendedName>
        <fullName evidence="2">2TM domain-containing protein</fullName>
    </recommendedName>
</protein>
<keyword evidence="1" id="KW-0812">Transmembrane</keyword>
<dbReference type="AlphaFoldDB" id="A0A6M0RT68"/>
<dbReference type="EMBL" id="QXHD01000004">
    <property type="protein sequence ID" value="NEZ58983.1"/>
    <property type="molecule type" value="Genomic_DNA"/>
</dbReference>
<keyword evidence="1" id="KW-0472">Membrane</keyword>
<evidence type="ECO:0000256" key="1">
    <source>
        <dbReference type="SAM" id="Phobius"/>
    </source>
</evidence>